<accession>A0A517P047</accession>
<evidence type="ECO:0000313" key="1">
    <source>
        <dbReference type="EMBL" id="QDT12747.1"/>
    </source>
</evidence>
<protein>
    <submittedName>
        <fullName evidence="1">Uncharacterized protein</fullName>
    </submittedName>
</protein>
<keyword evidence="2" id="KW-1185">Reference proteome</keyword>
<reference evidence="1 2" key="1">
    <citation type="submission" date="2019-02" db="EMBL/GenBank/DDBJ databases">
        <title>Deep-cultivation of Planctomycetes and their phenomic and genomic characterization uncovers novel biology.</title>
        <authorList>
            <person name="Wiegand S."/>
            <person name="Jogler M."/>
            <person name="Boedeker C."/>
            <person name="Pinto D."/>
            <person name="Vollmers J."/>
            <person name="Rivas-Marin E."/>
            <person name="Kohn T."/>
            <person name="Peeters S.H."/>
            <person name="Heuer A."/>
            <person name="Rast P."/>
            <person name="Oberbeckmann S."/>
            <person name="Bunk B."/>
            <person name="Jeske O."/>
            <person name="Meyerdierks A."/>
            <person name="Storesund J.E."/>
            <person name="Kallscheuer N."/>
            <person name="Luecker S."/>
            <person name="Lage O.M."/>
            <person name="Pohl T."/>
            <person name="Merkel B.J."/>
            <person name="Hornburger P."/>
            <person name="Mueller R.-W."/>
            <person name="Bruemmer F."/>
            <person name="Labrenz M."/>
            <person name="Spormann A.M."/>
            <person name="Op den Camp H."/>
            <person name="Overmann J."/>
            <person name="Amann R."/>
            <person name="Jetten M.S.M."/>
            <person name="Mascher T."/>
            <person name="Medema M.H."/>
            <person name="Devos D.P."/>
            <person name="Kaster A.-K."/>
            <person name="Ovreas L."/>
            <person name="Rohde M."/>
            <person name="Galperin M.Y."/>
            <person name="Jogler C."/>
        </authorList>
    </citation>
    <scope>NUCLEOTIDE SEQUENCE [LARGE SCALE GENOMIC DNA]</scope>
    <source>
        <strain evidence="1 2">K23_9</strain>
    </source>
</reference>
<gene>
    <name evidence="1" type="ORF">K239x_47590</name>
</gene>
<dbReference type="Proteomes" id="UP000319817">
    <property type="component" value="Chromosome"/>
</dbReference>
<organism evidence="1 2">
    <name type="scientific">Stieleria marina</name>
    <dbReference type="NCBI Taxonomy" id="1930275"/>
    <lineage>
        <taxon>Bacteria</taxon>
        <taxon>Pseudomonadati</taxon>
        <taxon>Planctomycetota</taxon>
        <taxon>Planctomycetia</taxon>
        <taxon>Pirellulales</taxon>
        <taxon>Pirellulaceae</taxon>
        <taxon>Stieleria</taxon>
    </lineage>
</organism>
<dbReference type="EMBL" id="CP036526">
    <property type="protein sequence ID" value="QDT12747.1"/>
    <property type="molecule type" value="Genomic_DNA"/>
</dbReference>
<proteinExistence type="predicted"/>
<evidence type="ECO:0000313" key="2">
    <source>
        <dbReference type="Proteomes" id="UP000319817"/>
    </source>
</evidence>
<name>A0A517P047_9BACT</name>
<sequence length="67" mass="7635">MSEPGGSPAGCVSGDDFSQLGSWSLQILTKWIRRRNLIWCCRFPLFDLYLRNCLRSFRGGHNVGETK</sequence>
<dbReference type="AlphaFoldDB" id="A0A517P047"/>